<dbReference type="InterPro" id="IPR022742">
    <property type="entry name" value="Hydrolase_4"/>
</dbReference>
<protein>
    <submittedName>
        <fullName evidence="2">Alpha/beta hydrolase</fullName>
    </submittedName>
</protein>
<keyword evidence="3" id="KW-1185">Reference proteome</keyword>
<organism evidence="2 3">
    <name type="scientific">Bifidobacterium merycicum</name>
    <dbReference type="NCBI Taxonomy" id="78345"/>
    <lineage>
        <taxon>Bacteria</taxon>
        <taxon>Bacillati</taxon>
        <taxon>Actinomycetota</taxon>
        <taxon>Actinomycetes</taxon>
        <taxon>Bifidobacteriales</taxon>
        <taxon>Bifidobacteriaceae</taxon>
        <taxon>Bifidobacterium</taxon>
    </lineage>
</organism>
<reference evidence="2 3" key="1">
    <citation type="submission" date="2014-03" db="EMBL/GenBank/DDBJ databases">
        <title>Genomics of Bifidobacteria.</title>
        <authorList>
            <person name="Ventura M."/>
            <person name="Milani C."/>
            <person name="Lugli G.A."/>
        </authorList>
    </citation>
    <scope>NUCLEOTIDE SEQUENCE [LARGE SCALE GENOMIC DNA]</scope>
    <source>
        <strain evidence="2 3">LMG 11341</strain>
    </source>
</reference>
<dbReference type="AlphaFoldDB" id="A0A087BIP4"/>
<evidence type="ECO:0000259" key="1">
    <source>
        <dbReference type="Pfam" id="PF12146"/>
    </source>
</evidence>
<sequence length="333" mass="36765">MTQHDTHDIVRTSCIAATTATLAATGLLAITADGMFRFAIDTRSKNSIFRRNLIAPDRNEKMNMGEAKEAGEWFEQAKQPVRIVSSDGLRMHGWLFDPDCAAPLPHAYAICVHGYTGAPAEMAKWAHRYARLGFTVLTPAQRGHELSEGRYVGMGWLERNDLLDWIRLIVASDPDARILLYGGSMGASTVMNTVGDPRLPRNVVAGIAESGYSSARDEFIDMAHSMFHLPRLAAAMCVDAAGLICRKRAGYDFTEASCVKSLKHAVVPMLFIHGGGDRMVSPRFLAMNYNACSSIDRERLLVPGADHMESSDVAPDAYWHKVECFIRRTFGLQ</sequence>
<dbReference type="eggNOG" id="COG1073">
    <property type="taxonomic scope" value="Bacteria"/>
</dbReference>
<accession>A0A087BIP4</accession>
<dbReference type="PANTHER" id="PTHR43358:SF4">
    <property type="entry name" value="ALPHA_BETA HYDROLASE FOLD-1 DOMAIN-CONTAINING PROTEIN"/>
    <property type="match status" value="1"/>
</dbReference>
<dbReference type="Gene3D" id="3.40.50.1820">
    <property type="entry name" value="alpha/beta hydrolase"/>
    <property type="match status" value="1"/>
</dbReference>
<evidence type="ECO:0000313" key="3">
    <source>
        <dbReference type="Proteomes" id="UP000029060"/>
    </source>
</evidence>
<gene>
    <name evidence="2" type="ORF">BMERY_0345</name>
</gene>
<dbReference type="GO" id="GO:0016787">
    <property type="term" value="F:hydrolase activity"/>
    <property type="evidence" value="ECO:0007669"/>
    <property type="project" value="UniProtKB-KW"/>
</dbReference>
<dbReference type="EMBL" id="JGZC01000005">
    <property type="protein sequence ID" value="KFI70894.1"/>
    <property type="molecule type" value="Genomic_DNA"/>
</dbReference>
<dbReference type="InterPro" id="IPR052920">
    <property type="entry name" value="DNA-binding_regulatory"/>
</dbReference>
<comment type="caution">
    <text evidence="2">The sequence shown here is derived from an EMBL/GenBank/DDBJ whole genome shotgun (WGS) entry which is preliminary data.</text>
</comment>
<dbReference type="SUPFAM" id="SSF53474">
    <property type="entry name" value="alpha/beta-Hydrolases"/>
    <property type="match status" value="1"/>
</dbReference>
<evidence type="ECO:0000313" key="2">
    <source>
        <dbReference type="EMBL" id="KFI70894.1"/>
    </source>
</evidence>
<feature type="domain" description="Serine aminopeptidase S33" evidence="1">
    <location>
        <begin position="105"/>
        <end position="207"/>
    </location>
</feature>
<dbReference type="STRING" id="78345.BMERY_0345"/>
<dbReference type="PANTHER" id="PTHR43358">
    <property type="entry name" value="ALPHA/BETA-HYDROLASE"/>
    <property type="match status" value="1"/>
</dbReference>
<name>A0A087BIP4_9BIFI</name>
<keyword evidence="2" id="KW-0378">Hydrolase</keyword>
<dbReference type="Proteomes" id="UP000029060">
    <property type="component" value="Unassembled WGS sequence"/>
</dbReference>
<proteinExistence type="predicted"/>
<dbReference type="InterPro" id="IPR029058">
    <property type="entry name" value="AB_hydrolase_fold"/>
</dbReference>
<dbReference type="Pfam" id="PF12146">
    <property type="entry name" value="Hydrolase_4"/>
    <property type="match status" value="1"/>
</dbReference>